<dbReference type="EMBL" id="CP000283">
    <property type="protein sequence ID" value="ABE38935.1"/>
    <property type="molecule type" value="Genomic_DNA"/>
</dbReference>
<keyword evidence="1" id="KW-1133">Transmembrane helix</keyword>
<sequence length="214" mass="23479">MMEFLEKNWALVAANPLPFIVLFCVSTSGAWLLAYSYFSDRLAAARERTELAVSQRDEFRSKLAVSNPDEAKTKIDRLEGEVAGLNRIFAVTIGHPWKPLADREVDDLANRLAGIEKHRVQIMYMNQLGKDLAQSFFKAFQKAGWTGATLSGGGGVHSGIIAGAGANKAGQLKTAIEASTPYKIELDKPTVEEWGDVVYLFVGLNPEKVAPEHQ</sequence>
<evidence type="ECO:0000256" key="1">
    <source>
        <dbReference type="SAM" id="Phobius"/>
    </source>
</evidence>
<name>Q13AF4_RHOPS</name>
<dbReference type="AlphaFoldDB" id="Q13AF4"/>
<proteinExistence type="predicted"/>
<accession>Q13AF4</accession>
<evidence type="ECO:0000313" key="3">
    <source>
        <dbReference type="Proteomes" id="UP000001818"/>
    </source>
</evidence>
<dbReference type="HOGENOM" id="CLU_1395372_0_0_5"/>
<feature type="transmembrane region" description="Helical" evidence="1">
    <location>
        <begin position="20"/>
        <end position="38"/>
    </location>
</feature>
<protein>
    <submittedName>
        <fullName evidence="2">Uncharacterized protein</fullName>
    </submittedName>
</protein>
<keyword evidence="1" id="KW-0472">Membrane</keyword>
<organism evidence="2 3">
    <name type="scientific">Rhodopseudomonas palustris (strain BisB5)</name>
    <dbReference type="NCBI Taxonomy" id="316057"/>
    <lineage>
        <taxon>Bacteria</taxon>
        <taxon>Pseudomonadati</taxon>
        <taxon>Pseudomonadota</taxon>
        <taxon>Alphaproteobacteria</taxon>
        <taxon>Hyphomicrobiales</taxon>
        <taxon>Nitrobacteraceae</taxon>
        <taxon>Rhodopseudomonas</taxon>
    </lineage>
</organism>
<reference evidence="2 3" key="1">
    <citation type="submission" date="2006-03" db="EMBL/GenBank/DDBJ databases">
        <title>Complete sequence of Rhodopseudomonas palustris BisB5.</title>
        <authorList>
            <consortium name="US DOE Joint Genome Institute"/>
            <person name="Copeland A."/>
            <person name="Lucas S."/>
            <person name="Lapidus A."/>
            <person name="Barry K."/>
            <person name="Detter J.C."/>
            <person name="Glavina del Rio T."/>
            <person name="Hammon N."/>
            <person name="Israni S."/>
            <person name="Dalin E."/>
            <person name="Tice H."/>
            <person name="Pitluck S."/>
            <person name="Chain P."/>
            <person name="Malfatti S."/>
            <person name="Shin M."/>
            <person name="Vergez L."/>
            <person name="Schmutz J."/>
            <person name="Larimer F."/>
            <person name="Land M."/>
            <person name="Hauser L."/>
            <person name="Pelletier D.A."/>
            <person name="Kyrpides N."/>
            <person name="Lykidis A."/>
            <person name="Oda Y."/>
            <person name="Harwood C.S."/>
            <person name="Richardson P."/>
        </authorList>
    </citation>
    <scope>NUCLEOTIDE SEQUENCE [LARGE SCALE GENOMIC DNA]</scope>
    <source>
        <strain evidence="2 3">BisB5</strain>
    </source>
</reference>
<keyword evidence="1" id="KW-0812">Transmembrane</keyword>
<dbReference type="KEGG" id="rpd:RPD_1699"/>
<dbReference type="Proteomes" id="UP000001818">
    <property type="component" value="Chromosome"/>
</dbReference>
<gene>
    <name evidence="2" type="ordered locus">RPD_1699</name>
</gene>
<evidence type="ECO:0000313" key="2">
    <source>
        <dbReference type="EMBL" id="ABE38935.1"/>
    </source>
</evidence>
<dbReference type="BioCyc" id="RPAL316057:RPD_RS08565-MONOMER"/>